<accession>A0AAJ6QYU6</accession>
<dbReference type="Gene3D" id="1.10.238.10">
    <property type="entry name" value="EF-hand"/>
    <property type="match status" value="1"/>
</dbReference>
<dbReference type="RefSeq" id="XP_003748315.1">
    <property type="nucleotide sequence ID" value="XM_003748267.2"/>
</dbReference>
<evidence type="ECO:0000313" key="3">
    <source>
        <dbReference type="Proteomes" id="UP000694867"/>
    </source>
</evidence>
<sequence length="204" mass="24791">MSELFRHRHLYLFHNFWDQNKDGILSWEDFNTLAEYYTMVQRKGKLEKDVYERWKSILEKWWNELTMHADYNKDTVVEFDEWIRFFKTMGETTKEFKELPDFLQKYTHLLFMIMDANKDGLFCVKDYKKYLKGLGLSVDHADEQFESMLDELDKANDKAMPIESFRTRVYEYWTKDDPNVKGKFMFGPFQSEDLQALEAKTKKK</sequence>
<reference evidence="4" key="1">
    <citation type="submission" date="2025-08" db="UniProtKB">
        <authorList>
            <consortium name="RefSeq"/>
        </authorList>
    </citation>
    <scope>IDENTIFICATION</scope>
</reference>
<feature type="domain" description="EF-hand" evidence="2">
    <location>
        <begin position="110"/>
        <end position="137"/>
    </location>
</feature>
<keyword evidence="3" id="KW-1185">Reference proteome</keyword>
<dbReference type="InterPro" id="IPR018247">
    <property type="entry name" value="EF_Hand_1_Ca_BS"/>
</dbReference>
<name>A0AAJ6QYU6_9ACAR</name>
<dbReference type="PROSITE" id="PS00018">
    <property type="entry name" value="EF_HAND_1"/>
    <property type="match status" value="1"/>
</dbReference>
<evidence type="ECO:0000313" key="4">
    <source>
        <dbReference type="RefSeq" id="XP_003748315.1"/>
    </source>
</evidence>
<evidence type="ECO:0000259" key="2">
    <source>
        <dbReference type="PROSITE" id="PS50222"/>
    </source>
</evidence>
<dbReference type="PROSITE" id="PS50222">
    <property type="entry name" value="EF_HAND_2"/>
    <property type="match status" value="1"/>
</dbReference>
<dbReference type="SUPFAM" id="SSF47473">
    <property type="entry name" value="EF-hand"/>
    <property type="match status" value="1"/>
</dbReference>
<dbReference type="AlphaFoldDB" id="A0AAJ6QYU6"/>
<evidence type="ECO:0000256" key="1">
    <source>
        <dbReference type="ARBA" id="ARBA00022837"/>
    </source>
</evidence>
<dbReference type="GeneID" id="100900084"/>
<dbReference type="GO" id="GO:0005509">
    <property type="term" value="F:calcium ion binding"/>
    <property type="evidence" value="ECO:0007669"/>
    <property type="project" value="InterPro"/>
</dbReference>
<dbReference type="InterPro" id="IPR002048">
    <property type="entry name" value="EF_hand_dom"/>
</dbReference>
<dbReference type="KEGG" id="goe:100900084"/>
<organism evidence="3 4">
    <name type="scientific">Galendromus occidentalis</name>
    <name type="common">western predatory mite</name>
    <dbReference type="NCBI Taxonomy" id="34638"/>
    <lineage>
        <taxon>Eukaryota</taxon>
        <taxon>Metazoa</taxon>
        <taxon>Ecdysozoa</taxon>
        <taxon>Arthropoda</taxon>
        <taxon>Chelicerata</taxon>
        <taxon>Arachnida</taxon>
        <taxon>Acari</taxon>
        <taxon>Parasitiformes</taxon>
        <taxon>Mesostigmata</taxon>
        <taxon>Gamasina</taxon>
        <taxon>Phytoseioidea</taxon>
        <taxon>Phytoseiidae</taxon>
        <taxon>Typhlodrominae</taxon>
        <taxon>Galendromus</taxon>
    </lineage>
</organism>
<dbReference type="InterPro" id="IPR011992">
    <property type="entry name" value="EF-hand-dom_pair"/>
</dbReference>
<protein>
    <submittedName>
        <fullName evidence="4">Sarcoplasmic calcium-binding proteins I, III, and IV</fullName>
    </submittedName>
</protein>
<dbReference type="Proteomes" id="UP000694867">
    <property type="component" value="Unplaced"/>
</dbReference>
<keyword evidence="1" id="KW-0106">Calcium</keyword>
<proteinExistence type="predicted"/>
<gene>
    <name evidence="4" type="primary">LOC100900084</name>
</gene>